<feature type="domain" description="CusB-like beta-barrel" evidence="7">
    <location>
        <begin position="265"/>
        <end position="340"/>
    </location>
</feature>
<evidence type="ECO:0000259" key="6">
    <source>
        <dbReference type="Pfam" id="PF25919"/>
    </source>
</evidence>
<reference evidence="8 9" key="1">
    <citation type="submission" date="2019-01" db="EMBL/GenBank/DDBJ databases">
        <title>Lujinxingia litoralis gen. nov., sp. nov. and Lujinxingia sediminis gen. nov., sp. nov., new members in the order Bradymonadales, isolated from coastal sediment.</title>
        <authorList>
            <person name="Li C.-M."/>
        </authorList>
    </citation>
    <scope>NUCLEOTIDE SEQUENCE [LARGE SCALE GENOMIC DNA]</scope>
    <source>
        <strain evidence="8 9">SEH01</strain>
    </source>
</reference>
<dbReference type="NCBIfam" id="TIGR01730">
    <property type="entry name" value="RND_mfp"/>
    <property type="match status" value="1"/>
</dbReference>
<evidence type="ECO:0000259" key="5">
    <source>
        <dbReference type="Pfam" id="PF19335"/>
    </source>
</evidence>
<dbReference type="Gene3D" id="2.40.50.100">
    <property type="match status" value="1"/>
</dbReference>
<dbReference type="InterPro" id="IPR045800">
    <property type="entry name" value="HMBD"/>
</dbReference>
<organism evidence="8 9">
    <name type="scientific">Lujinxingia sediminis</name>
    <dbReference type="NCBI Taxonomy" id="2480984"/>
    <lineage>
        <taxon>Bacteria</taxon>
        <taxon>Deltaproteobacteria</taxon>
        <taxon>Bradymonadales</taxon>
        <taxon>Lujinxingiaceae</taxon>
        <taxon>Lujinxingia</taxon>
    </lineage>
</organism>
<keyword evidence="2" id="KW-0813">Transport</keyword>
<dbReference type="PROSITE" id="PS51257">
    <property type="entry name" value="PROKAR_LIPOPROTEIN"/>
    <property type="match status" value="1"/>
</dbReference>
<evidence type="ECO:0000313" key="8">
    <source>
        <dbReference type="EMBL" id="RVU48937.1"/>
    </source>
</evidence>
<feature type="chain" id="PRO_5046052671" evidence="4">
    <location>
        <begin position="25"/>
        <end position="508"/>
    </location>
</feature>
<dbReference type="InterPro" id="IPR006143">
    <property type="entry name" value="RND_pump_MFP"/>
</dbReference>
<feature type="domain" description="Heavy metal binding" evidence="5">
    <location>
        <begin position="456"/>
        <end position="483"/>
    </location>
</feature>
<dbReference type="PANTHER" id="PTHR30097:SF4">
    <property type="entry name" value="SLR6042 PROTEIN"/>
    <property type="match status" value="1"/>
</dbReference>
<dbReference type="SUPFAM" id="SSF111369">
    <property type="entry name" value="HlyD-like secretion proteins"/>
    <property type="match status" value="1"/>
</dbReference>
<dbReference type="Pfam" id="PF25919">
    <property type="entry name" value="BSH_CusB"/>
    <property type="match status" value="1"/>
</dbReference>
<dbReference type="InterPro" id="IPR058790">
    <property type="entry name" value="BSH_CusB"/>
</dbReference>
<accession>A0ABY0CYI0</accession>
<dbReference type="PANTHER" id="PTHR30097">
    <property type="entry name" value="CATION EFFLUX SYSTEM PROTEIN CUSB"/>
    <property type="match status" value="1"/>
</dbReference>
<feature type="domain" description="Heavy metal binding" evidence="5">
    <location>
        <begin position="53"/>
        <end position="78"/>
    </location>
</feature>
<feature type="compositionally biased region" description="Basic and acidic residues" evidence="3">
    <location>
        <begin position="496"/>
        <end position="508"/>
    </location>
</feature>
<evidence type="ECO:0000256" key="2">
    <source>
        <dbReference type="ARBA" id="ARBA00022448"/>
    </source>
</evidence>
<dbReference type="Gene3D" id="2.40.420.20">
    <property type="match status" value="1"/>
</dbReference>
<dbReference type="EMBL" id="SADD01000001">
    <property type="protein sequence ID" value="RVU48937.1"/>
    <property type="molecule type" value="Genomic_DNA"/>
</dbReference>
<evidence type="ECO:0000256" key="4">
    <source>
        <dbReference type="SAM" id="SignalP"/>
    </source>
</evidence>
<feature type="region of interest" description="Disordered" evidence="3">
    <location>
        <begin position="487"/>
        <end position="508"/>
    </location>
</feature>
<feature type="domain" description="CusB-like barrel-sandwich hybrid" evidence="6">
    <location>
        <begin position="135"/>
        <end position="260"/>
    </location>
</feature>
<keyword evidence="4" id="KW-0732">Signal</keyword>
<dbReference type="Pfam" id="PF19335">
    <property type="entry name" value="HMBD"/>
    <property type="match status" value="2"/>
</dbReference>
<dbReference type="Proteomes" id="UP000282926">
    <property type="component" value="Unassembled WGS sequence"/>
</dbReference>
<keyword evidence="9" id="KW-1185">Reference proteome</keyword>
<evidence type="ECO:0000313" key="9">
    <source>
        <dbReference type="Proteomes" id="UP000282926"/>
    </source>
</evidence>
<dbReference type="Pfam" id="PF25954">
    <property type="entry name" value="Beta-barrel_RND_2"/>
    <property type="match status" value="1"/>
</dbReference>
<dbReference type="InterPro" id="IPR058792">
    <property type="entry name" value="Beta-barrel_RND_2"/>
</dbReference>
<dbReference type="Gene3D" id="2.40.30.170">
    <property type="match status" value="1"/>
</dbReference>
<gene>
    <name evidence="8" type="ORF">EA187_05790</name>
</gene>
<evidence type="ECO:0000259" key="7">
    <source>
        <dbReference type="Pfam" id="PF25954"/>
    </source>
</evidence>
<dbReference type="InterPro" id="IPR051909">
    <property type="entry name" value="MFP_Cation_Efflux"/>
</dbReference>
<evidence type="ECO:0000256" key="3">
    <source>
        <dbReference type="SAM" id="MobiDB-lite"/>
    </source>
</evidence>
<sequence length="508" mass="54703">MTMFTRPGSPVACAIVLGMLTLSALGCSDETSAKDAAGADASASAEEAETEEYVCPMHPQVRQDGPGTCPICFMDLVPGGSSGDEGDVPSVRLSEGARKLAGVANARVEAGPLDDRLEVFGRIEVSEKAEVDLSAWVGGRIERLYVHARGETVKRGQRIARIYSPELLSAQQTLIQAQRNLEQARSVDSPSRTSAAQASMRAVRDELRLLGMDSRQIDAVLAEGVARETVDVFAQASGTVRERLVSVGDYVTTGQPIVSLAALDTVWAQLEIFEQDIARVEVGQPVAVSVPALDRTLEGRVDFLAPEIEPERRVMLARVPLPNDEGQLRPGMFVEASLERRVGDDQLLSLPFSAVLWTGSRSMVYRLDSSLERPAYVPVQVELGDRVGERVVIKEGLKAGDEVAAQGAFRIDASLQIRGGPSMMSEHNDHEPVEVDAQGTRFDPPIDPARLPEGSWYCDMGTTHYAHPESGECPVCGMFLVEKGADSDEEAGDASQHSHDHSGGDHAH</sequence>
<proteinExistence type="inferred from homology"/>
<name>A0ABY0CYI0_9DELT</name>
<feature type="signal peptide" evidence="4">
    <location>
        <begin position="1"/>
        <end position="24"/>
    </location>
</feature>
<protein>
    <submittedName>
        <fullName evidence="8">Efflux RND transporter periplasmic adaptor subunit</fullName>
    </submittedName>
</protein>
<comment type="similarity">
    <text evidence="1">Belongs to the membrane fusion protein (MFP) (TC 8.A.1) family.</text>
</comment>
<evidence type="ECO:0000256" key="1">
    <source>
        <dbReference type="ARBA" id="ARBA00009477"/>
    </source>
</evidence>
<comment type="caution">
    <text evidence="8">The sequence shown here is derived from an EMBL/GenBank/DDBJ whole genome shotgun (WGS) entry which is preliminary data.</text>
</comment>